<dbReference type="PANTHER" id="PTHR32222:SF1">
    <property type="entry name" value="CENTROMERE PROTEIN U"/>
    <property type="match status" value="1"/>
</dbReference>
<keyword evidence="13" id="KW-1185">Reference proteome</keyword>
<evidence type="ECO:0000256" key="7">
    <source>
        <dbReference type="ARBA" id="ARBA00023242"/>
    </source>
</evidence>
<feature type="compositionally biased region" description="Polar residues" evidence="11">
    <location>
        <begin position="46"/>
        <end position="57"/>
    </location>
</feature>
<keyword evidence="8" id="KW-0137">Centromere</keyword>
<reference evidence="12 13" key="1">
    <citation type="submission" date="2020-10" db="EMBL/GenBank/DDBJ databases">
        <title>Pygocentrus nattereri (red-bellied piranha) genome, fPygNat1, primary haplotype.</title>
        <authorList>
            <person name="Myers G."/>
            <person name="Meyer A."/>
            <person name="Karagic N."/>
            <person name="Pippel M."/>
            <person name="Winkler S."/>
            <person name="Tracey A."/>
            <person name="Wood J."/>
            <person name="Formenti G."/>
            <person name="Howe K."/>
            <person name="Fedrigo O."/>
            <person name="Jarvis E.D."/>
        </authorList>
    </citation>
    <scope>NUCLEOTIDE SEQUENCE [LARGE SCALE GENOMIC DNA]</scope>
</reference>
<organism evidence="12 13">
    <name type="scientific">Pygocentrus nattereri</name>
    <name type="common">Red-bellied piranha</name>
    <dbReference type="NCBI Taxonomy" id="42514"/>
    <lineage>
        <taxon>Eukaryota</taxon>
        <taxon>Metazoa</taxon>
        <taxon>Chordata</taxon>
        <taxon>Craniata</taxon>
        <taxon>Vertebrata</taxon>
        <taxon>Euteleostomi</taxon>
        <taxon>Actinopterygii</taxon>
        <taxon>Neopterygii</taxon>
        <taxon>Teleostei</taxon>
        <taxon>Ostariophysi</taxon>
        <taxon>Characiformes</taxon>
        <taxon>Characoidei</taxon>
        <taxon>Pygocentrus</taxon>
    </lineage>
</organism>
<feature type="region of interest" description="Disordered" evidence="11">
    <location>
        <begin position="46"/>
        <end position="259"/>
    </location>
</feature>
<dbReference type="AlphaFoldDB" id="A0A3B4D5T5"/>
<dbReference type="GO" id="GO:0000775">
    <property type="term" value="C:chromosome, centromeric region"/>
    <property type="evidence" value="ECO:0007669"/>
    <property type="project" value="UniProtKB-SubCell"/>
</dbReference>
<dbReference type="InterPro" id="IPR025214">
    <property type="entry name" value="CENP-U"/>
</dbReference>
<comment type="subcellular location">
    <subcellularLocation>
        <location evidence="2">Chromosome</location>
        <location evidence="2">Centromere</location>
    </subcellularLocation>
    <subcellularLocation>
        <location evidence="1">Nucleus</location>
    </subcellularLocation>
</comment>
<evidence type="ECO:0000256" key="6">
    <source>
        <dbReference type="ARBA" id="ARBA00023054"/>
    </source>
</evidence>
<keyword evidence="7" id="KW-0539">Nucleus</keyword>
<proteinExistence type="inferred from homology"/>
<name>A0A3B4D5T5_PYGNA</name>
<dbReference type="STRING" id="42514.ENSPNAP00000018481"/>
<reference evidence="12" key="2">
    <citation type="submission" date="2025-08" db="UniProtKB">
        <authorList>
            <consortium name="Ensembl"/>
        </authorList>
    </citation>
    <scope>IDENTIFICATION</scope>
</reference>
<feature type="compositionally biased region" description="Basic and acidic residues" evidence="11">
    <location>
        <begin position="11"/>
        <end position="24"/>
    </location>
</feature>
<sequence>MSRMTRLLKGVQKELKNRSQKPAEDPVQSPESLDVSLIEKASFLQGEQYSSHGNPLHSTALEDELTTETDSHPKGTARRKAGEERVQEKAQDIAETPKRLVRVEKDKAKTKQKGDVQAQRKSSKSMKNQRPTQKTQQGTNSQTRRLQTISENRDEEGRRMAQSEVFENSTSEGSAGDVLPEAATANSQRRPSLSSEELTDEDESFHPSSEKSKPFRVRLQRRLRSSSGHQQRGQKQKRKCSSGSSDNGNQRKRQKHETVKNPIDLDVVLEAFQEFVTHYKETVNSDSVKQAIDAFSHLFEEQLTEMITATKEFNDVKRKAAKINSALNHKKIRLLEAKNELIKSEADVRKLQKEHDELEQRLKALIQGTTFLTNLKELNQRYLKYRVAHPDEPETYDPSCMPAMLLEARSIMGTENQLKTINDKLQQVLEENVHK</sequence>
<dbReference type="OMA" id="FCQQYGE"/>
<feature type="compositionally biased region" description="Basic and acidic residues" evidence="11">
    <location>
        <begin position="151"/>
        <end position="161"/>
    </location>
</feature>
<dbReference type="PANTHER" id="PTHR32222">
    <property type="entry name" value="CENTROMERE PROTEIN U"/>
    <property type="match status" value="1"/>
</dbReference>
<keyword evidence="5" id="KW-0158">Chromosome</keyword>
<dbReference type="GO" id="GO:0005634">
    <property type="term" value="C:nucleus"/>
    <property type="evidence" value="ECO:0007669"/>
    <property type="project" value="UniProtKB-SubCell"/>
</dbReference>
<evidence type="ECO:0000256" key="10">
    <source>
        <dbReference type="SAM" id="Coils"/>
    </source>
</evidence>
<comment type="similarity">
    <text evidence="3">Belongs to the CENP-U/AME1 family.</text>
</comment>
<evidence type="ECO:0000256" key="1">
    <source>
        <dbReference type="ARBA" id="ARBA00004123"/>
    </source>
</evidence>
<dbReference type="Ensembl" id="ENSPNAT00000027711.2">
    <property type="protein sequence ID" value="ENSPNAP00000018481.1"/>
    <property type="gene ID" value="ENSPNAG00000024913.2"/>
</dbReference>
<keyword evidence="6 10" id="KW-0175">Coiled coil</keyword>
<reference evidence="12" key="3">
    <citation type="submission" date="2025-09" db="UniProtKB">
        <authorList>
            <consortium name="Ensembl"/>
        </authorList>
    </citation>
    <scope>IDENTIFICATION</scope>
</reference>
<evidence type="ECO:0000256" key="2">
    <source>
        <dbReference type="ARBA" id="ARBA00004584"/>
    </source>
</evidence>
<feature type="compositionally biased region" description="Basic and acidic residues" evidence="11">
    <location>
        <begin position="80"/>
        <end position="114"/>
    </location>
</feature>
<feature type="compositionally biased region" description="Polar residues" evidence="11">
    <location>
        <begin position="125"/>
        <end position="150"/>
    </location>
</feature>
<protein>
    <recommendedName>
        <fullName evidence="4">Centromere protein U</fullName>
    </recommendedName>
    <alternativeName>
        <fullName evidence="9">MLF1-interacting protein</fullName>
    </alternativeName>
</protein>
<feature type="compositionally biased region" description="Basic residues" evidence="11">
    <location>
        <begin position="214"/>
        <end position="224"/>
    </location>
</feature>
<evidence type="ECO:0000313" key="13">
    <source>
        <dbReference type="Proteomes" id="UP001501920"/>
    </source>
</evidence>
<evidence type="ECO:0000256" key="9">
    <source>
        <dbReference type="ARBA" id="ARBA00031456"/>
    </source>
</evidence>
<feature type="coiled-coil region" evidence="10">
    <location>
        <begin position="334"/>
        <end position="368"/>
    </location>
</feature>
<dbReference type="GeneTree" id="ENSGT00390000015511"/>
<feature type="compositionally biased region" description="Basic and acidic residues" evidence="11">
    <location>
        <begin position="204"/>
        <end position="213"/>
    </location>
</feature>
<dbReference type="Pfam" id="PF13097">
    <property type="entry name" value="CENP-U"/>
    <property type="match status" value="1"/>
</dbReference>
<accession>A0A3B4D5T5</accession>
<evidence type="ECO:0000256" key="5">
    <source>
        <dbReference type="ARBA" id="ARBA00022454"/>
    </source>
</evidence>
<evidence type="ECO:0000313" key="12">
    <source>
        <dbReference type="Ensembl" id="ENSPNAP00000018481.1"/>
    </source>
</evidence>
<evidence type="ECO:0000256" key="11">
    <source>
        <dbReference type="SAM" id="MobiDB-lite"/>
    </source>
</evidence>
<dbReference type="Proteomes" id="UP001501920">
    <property type="component" value="Chromosome 8"/>
</dbReference>
<feature type="region of interest" description="Disordered" evidence="11">
    <location>
        <begin position="1"/>
        <end position="33"/>
    </location>
</feature>
<evidence type="ECO:0000256" key="4">
    <source>
        <dbReference type="ARBA" id="ARBA00016402"/>
    </source>
</evidence>
<evidence type="ECO:0000256" key="3">
    <source>
        <dbReference type="ARBA" id="ARBA00010440"/>
    </source>
</evidence>
<evidence type="ECO:0000256" key="8">
    <source>
        <dbReference type="ARBA" id="ARBA00023328"/>
    </source>
</evidence>